<dbReference type="InterPro" id="IPR040452">
    <property type="entry name" value="SfsA_C"/>
</dbReference>
<sequence length="235" mass="26115">MEFSQPLIEGRLLKRYKRFLADVELKNGEVITAHTANTGAMAGCSEPGSRVWLSISDNPKRKYPHSWEIVEVAPGVLCGINTLLGNHLVNEAIVADRVPELKGYAHIRREVPYGEERSRIDLLLEPSGSTPPCYVEVKNVTLADNGVALFPDAVTVRGTKHLRELTHVVEQSARAVIFYCVQRNDCREFRPAETIDVVYAQTLREAMEKGVEAIAYQADVSVTGIRLTKVMPVCV</sequence>
<protein>
    <submittedName>
        <fullName evidence="3">Sugar fermentation stimulation protein SfsA</fullName>
    </submittedName>
</protein>
<reference evidence="3" key="1">
    <citation type="submission" date="2018-06" db="EMBL/GenBank/DDBJ databases">
        <authorList>
            <person name="Zhirakovskaya E."/>
        </authorList>
    </citation>
    <scope>NUCLEOTIDE SEQUENCE</scope>
</reference>
<proteinExistence type="inferred from homology"/>
<dbReference type="CDD" id="cd22359">
    <property type="entry name" value="SfsA-like_bacterial"/>
    <property type="match status" value="1"/>
</dbReference>
<organism evidence="3">
    <name type="scientific">hydrothermal vent metagenome</name>
    <dbReference type="NCBI Taxonomy" id="652676"/>
    <lineage>
        <taxon>unclassified sequences</taxon>
        <taxon>metagenomes</taxon>
        <taxon>ecological metagenomes</taxon>
    </lineage>
</organism>
<dbReference type="InterPro" id="IPR041465">
    <property type="entry name" value="SfsA_N"/>
</dbReference>
<dbReference type="Pfam" id="PF03749">
    <property type="entry name" value="SfsA"/>
    <property type="match status" value="1"/>
</dbReference>
<dbReference type="Gene3D" id="2.40.50.580">
    <property type="match status" value="1"/>
</dbReference>
<evidence type="ECO:0000259" key="2">
    <source>
        <dbReference type="Pfam" id="PF17746"/>
    </source>
</evidence>
<dbReference type="PANTHER" id="PTHR30545">
    <property type="entry name" value="SUGAR FERMENTATION STIMULATION PROTEIN A"/>
    <property type="match status" value="1"/>
</dbReference>
<dbReference type="NCBIfam" id="TIGR00230">
    <property type="entry name" value="sfsA"/>
    <property type="match status" value="1"/>
</dbReference>
<gene>
    <name evidence="3" type="ORF">MNBD_GAMMA19-575</name>
</gene>
<dbReference type="GO" id="GO:0003677">
    <property type="term" value="F:DNA binding"/>
    <property type="evidence" value="ECO:0007669"/>
    <property type="project" value="InterPro"/>
</dbReference>
<feature type="domain" description="Sugar fermentation stimulation protein C-terminal" evidence="1">
    <location>
        <begin position="85"/>
        <end position="222"/>
    </location>
</feature>
<evidence type="ECO:0000313" key="3">
    <source>
        <dbReference type="EMBL" id="VAW97649.1"/>
    </source>
</evidence>
<dbReference type="FunFam" id="2.40.50.580:FF:000001">
    <property type="entry name" value="Sugar fermentation stimulation protein A"/>
    <property type="match status" value="1"/>
</dbReference>
<dbReference type="Gene3D" id="3.40.1350.60">
    <property type="match status" value="1"/>
</dbReference>
<dbReference type="AlphaFoldDB" id="A0A3B1AH72"/>
<feature type="domain" description="SfsA N-terminal OB" evidence="2">
    <location>
        <begin position="13"/>
        <end position="79"/>
    </location>
</feature>
<dbReference type="HAMAP" id="MF_00095">
    <property type="entry name" value="SfsA"/>
    <property type="match status" value="1"/>
</dbReference>
<name>A0A3B1AH72_9ZZZZ</name>
<dbReference type="InterPro" id="IPR005224">
    <property type="entry name" value="SfsA"/>
</dbReference>
<dbReference type="FunFam" id="3.40.1350.60:FF:000001">
    <property type="entry name" value="Sugar fermentation stimulation protein A"/>
    <property type="match status" value="1"/>
</dbReference>
<dbReference type="PANTHER" id="PTHR30545:SF2">
    <property type="entry name" value="SUGAR FERMENTATION STIMULATION PROTEIN A"/>
    <property type="match status" value="1"/>
</dbReference>
<dbReference type="Pfam" id="PF17746">
    <property type="entry name" value="SfsA_N"/>
    <property type="match status" value="1"/>
</dbReference>
<dbReference type="EMBL" id="UOFV01000122">
    <property type="protein sequence ID" value="VAW97649.1"/>
    <property type="molecule type" value="Genomic_DNA"/>
</dbReference>
<accession>A0A3B1AH72</accession>
<evidence type="ECO:0000259" key="1">
    <source>
        <dbReference type="Pfam" id="PF03749"/>
    </source>
</evidence>